<name>A0ABT1MGR9_9BACT</name>
<keyword evidence="2" id="KW-1185">Reference proteome</keyword>
<proteinExistence type="predicted"/>
<reference evidence="1 2" key="1">
    <citation type="submission" date="2022-07" db="EMBL/GenBank/DDBJ databases">
        <title>Fecal culturing of patients with breast cancer.</title>
        <authorList>
            <person name="Teng N.M.Y."/>
            <person name="Kiu R."/>
            <person name="Evans R."/>
            <person name="Baker D.J."/>
            <person name="Zenner C."/>
            <person name="Robinson S.D."/>
            <person name="Hall L.J."/>
        </authorList>
    </citation>
    <scope>NUCLEOTIDE SEQUENCE [LARGE SCALE GENOMIC DNA]</scope>
    <source>
        <strain evidence="1 2">LH1063</strain>
    </source>
</reference>
<organism evidence="1 2">
    <name type="scientific">Coprobacter tertius</name>
    <dbReference type="NCBI Taxonomy" id="2944915"/>
    <lineage>
        <taxon>Bacteria</taxon>
        <taxon>Pseudomonadati</taxon>
        <taxon>Bacteroidota</taxon>
        <taxon>Bacteroidia</taxon>
        <taxon>Bacteroidales</taxon>
        <taxon>Barnesiellaceae</taxon>
        <taxon>Coprobacter</taxon>
    </lineage>
</organism>
<dbReference type="Proteomes" id="UP001205603">
    <property type="component" value="Unassembled WGS sequence"/>
</dbReference>
<gene>
    <name evidence="1" type="ORF">NMU02_06995</name>
</gene>
<comment type="caution">
    <text evidence="1">The sequence shown here is derived from an EMBL/GenBank/DDBJ whole genome shotgun (WGS) entry which is preliminary data.</text>
</comment>
<evidence type="ECO:0000313" key="2">
    <source>
        <dbReference type="Proteomes" id="UP001205603"/>
    </source>
</evidence>
<accession>A0ABT1MGR9</accession>
<evidence type="ECO:0000313" key="1">
    <source>
        <dbReference type="EMBL" id="MCP9611835.1"/>
    </source>
</evidence>
<dbReference type="EMBL" id="JANDHW010000005">
    <property type="protein sequence ID" value="MCP9611835.1"/>
    <property type="molecule type" value="Genomic_DNA"/>
</dbReference>
<sequence>MDNYFILTYKNRKGNIEATIDQQCSDTLLGEGLKDICLYLRNLAEDSSGKTDEKESSLTFSWKENEEAGQYDLLPAHDMIHRLEEIKKALTHSEKIYNGIKTSGFLTDDIIGNIDDIILAIQENGKKEAQEKYGDKIKYLFGTIAPEIIPVNELTADIKGMSYHSVLHTMSEIYGQIPGTKKSKFKRRINFDELTFDD</sequence>
<dbReference type="RefSeq" id="WP_255026885.1">
    <property type="nucleotide sequence ID" value="NZ_JANDHW010000005.1"/>
</dbReference>
<protein>
    <submittedName>
        <fullName evidence="1">Uncharacterized protein</fullName>
    </submittedName>
</protein>